<feature type="domain" description="HTH cro/C1-type" evidence="4">
    <location>
        <begin position="18"/>
        <end position="72"/>
    </location>
</feature>
<dbReference type="PANTHER" id="PTHR46797:SF23">
    <property type="entry name" value="HTH-TYPE TRANSCRIPTIONAL REGULATOR SUTR"/>
    <property type="match status" value="1"/>
</dbReference>
<keyword evidence="2" id="KW-0238">DNA-binding</keyword>
<dbReference type="PANTHER" id="PTHR46797">
    <property type="entry name" value="HTH-TYPE TRANSCRIPTIONAL REGULATOR"/>
    <property type="match status" value="1"/>
</dbReference>
<comment type="caution">
    <text evidence="5">The sequence shown here is derived from an EMBL/GenBank/DDBJ whole genome shotgun (WGS) entry which is preliminary data.</text>
</comment>
<keyword evidence="3" id="KW-0804">Transcription</keyword>
<keyword evidence="1" id="KW-0805">Transcription regulation</keyword>
<evidence type="ECO:0000313" key="5">
    <source>
        <dbReference type="EMBL" id="MBO8428237.1"/>
    </source>
</evidence>
<dbReference type="EMBL" id="JADIMY010000127">
    <property type="protein sequence ID" value="MBO8428237.1"/>
    <property type="molecule type" value="Genomic_DNA"/>
</dbReference>
<accession>A0A9D9DIB5</accession>
<dbReference type="InterPro" id="IPR010982">
    <property type="entry name" value="Lambda_DNA-bd_dom_sf"/>
</dbReference>
<dbReference type="InterPro" id="IPR001387">
    <property type="entry name" value="Cro/C1-type_HTH"/>
</dbReference>
<evidence type="ECO:0000259" key="4">
    <source>
        <dbReference type="PROSITE" id="PS50943"/>
    </source>
</evidence>
<reference evidence="5" key="1">
    <citation type="submission" date="2020-10" db="EMBL/GenBank/DDBJ databases">
        <authorList>
            <person name="Gilroy R."/>
        </authorList>
    </citation>
    <scope>NUCLEOTIDE SEQUENCE</scope>
    <source>
        <strain evidence="5">11159</strain>
    </source>
</reference>
<gene>
    <name evidence="5" type="ORF">IAC58_06820</name>
</gene>
<feature type="non-terminal residue" evidence="5">
    <location>
        <position position="83"/>
    </location>
</feature>
<protein>
    <submittedName>
        <fullName evidence="5">Helix-turn-helix transcriptional regulator</fullName>
    </submittedName>
</protein>
<organism evidence="5 6">
    <name type="scientific">Candidatus Onthovivens merdipullorum</name>
    <dbReference type="NCBI Taxonomy" id="2840889"/>
    <lineage>
        <taxon>Bacteria</taxon>
        <taxon>Bacillati</taxon>
        <taxon>Bacillota</taxon>
        <taxon>Bacilli</taxon>
        <taxon>Bacillales</taxon>
        <taxon>Candidatus Onthovivens</taxon>
    </lineage>
</organism>
<evidence type="ECO:0000256" key="3">
    <source>
        <dbReference type="ARBA" id="ARBA00023163"/>
    </source>
</evidence>
<sequence length="83" mass="9696">MKKTEENEFVLYEFGKRVAYLRNLEGITQEELGFRSELEKSYIGDIEKGKRNPTFINILKISKGLNVSLEELFKGIGKIKNRR</sequence>
<dbReference type="SUPFAM" id="SSF47413">
    <property type="entry name" value="lambda repressor-like DNA-binding domains"/>
    <property type="match status" value="1"/>
</dbReference>
<dbReference type="GO" id="GO:0005829">
    <property type="term" value="C:cytosol"/>
    <property type="evidence" value="ECO:0007669"/>
    <property type="project" value="TreeGrafter"/>
</dbReference>
<dbReference type="AlphaFoldDB" id="A0A9D9DIB5"/>
<dbReference type="Gene3D" id="1.10.260.40">
    <property type="entry name" value="lambda repressor-like DNA-binding domains"/>
    <property type="match status" value="1"/>
</dbReference>
<dbReference type="Pfam" id="PF01381">
    <property type="entry name" value="HTH_3"/>
    <property type="match status" value="1"/>
</dbReference>
<dbReference type="GO" id="GO:0003700">
    <property type="term" value="F:DNA-binding transcription factor activity"/>
    <property type="evidence" value="ECO:0007669"/>
    <property type="project" value="TreeGrafter"/>
</dbReference>
<evidence type="ECO:0000313" key="6">
    <source>
        <dbReference type="Proteomes" id="UP000823613"/>
    </source>
</evidence>
<dbReference type="SMART" id="SM00530">
    <property type="entry name" value="HTH_XRE"/>
    <property type="match status" value="1"/>
</dbReference>
<evidence type="ECO:0000256" key="1">
    <source>
        <dbReference type="ARBA" id="ARBA00023015"/>
    </source>
</evidence>
<reference evidence="5" key="2">
    <citation type="journal article" date="2021" name="PeerJ">
        <title>Extensive microbial diversity within the chicken gut microbiome revealed by metagenomics and culture.</title>
        <authorList>
            <person name="Gilroy R."/>
            <person name="Ravi A."/>
            <person name="Getino M."/>
            <person name="Pursley I."/>
            <person name="Horton D.L."/>
            <person name="Alikhan N.F."/>
            <person name="Baker D."/>
            <person name="Gharbi K."/>
            <person name="Hall N."/>
            <person name="Watson M."/>
            <person name="Adriaenssens E.M."/>
            <person name="Foster-Nyarko E."/>
            <person name="Jarju S."/>
            <person name="Secka A."/>
            <person name="Antonio M."/>
            <person name="Oren A."/>
            <person name="Chaudhuri R.R."/>
            <person name="La Ragione R."/>
            <person name="Hildebrand F."/>
            <person name="Pallen M.J."/>
        </authorList>
    </citation>
    <scope>NUCLEOTIDE SEQUENCE</scope>
    <source>
        <strain evidence="5">11159</strain>
    </source>
</reference>
<evidence type="ECO:0000256" key="2">
    <source>
        <dbReference type="ARBA" id="ARBA00023125"/>
    </source>
</evidence>
<dbReference type="Proteomes" id="UP000823613">
    <property type="component" value="Unassembled WGS sequence"/>
</dbReference>
<dbReference type="GO" id="GO:0003677">
    <property type="term" value="F:DNA binding"/>
    <property type="evidence" value="ECO:0007669"/>
    <property type="project" value="UniProtKB-KW"/>
</dbReference>
<dbReference type="PROSITE" id="PS50943">
    <property type="entry name" value="HTH_CROC1"/>
    <property type="match status" value="1"/>
</dbReference>
<dbReference type="CDD" id="cd00093">
    <property type="entry name" value="HTH_XRE"/>
    <property type="match status" value="1"/>
</dbReference>
<name>A0A9D9DIB5_9BACL</name>
<dbReference type="InterPro" id="IPR050807">
    <property type="entry name" value="TransReg_Diox_bact_type"/>
</dbReference>
<proteinExistence type="predicted"/>